<dbReference type="Pfam" id="PF25967">
    <property type="entry name" value="RND-MFP_C"/>
    <property type="match status" value="1"/>
</dbReference>
<dbReference type="PANTHER" id="PTHR30469">
    <property type="entry name" value="MULTIDRUG RESISTANCE PROTEIN MDTA"/>
    <property type="match status" value="1"/>
</dbReference>
<dbReference type="NCBIfam" id="TIGR01730">
    <property type="entry name" value="RND_mfp"/>
    <property type="match status" value="1"/>
</dbReference>
<dbReference type="Gene3D" id="1.10.287.470">
    <property type="entry name" value="Helix hairpin bin"/>
    <property type="match status" value="1"/>
</dbReference>
<dbReference type="Gene3D" id="2.40.420.20">
    <property type="match status" value="1"/>
</dbReference>
<dbReference type="InterPro" id="IPR058792">
    <property type="entry name" value="Beta-barrel_RND_2"/>
</dbReference>
<dbReference type="GO" id="GO:1990281">
    <property type="term" value="C:efflux pump complex"/>
    <property type="evidence" value="ECO:0007669"/>
    <property type="project" value="TreeGrafter"/>
</dbReference>
<protein>
    <submittedName>
        <fullName evidence="4">ABC transporter permease</fullName>
    </submittedName>
</protein>
<dbReference type="Gene3D" id="2.40.50.100">
    <property type="match status" value="1"/>
</dbReference>
<name>A0A0Q1BER7_9FLAO</name>
<dbReference type="Gene3D" id="2.40.30.170">
    <property type="match status" value="1"/>
</dbReference>
<organism evidence="4 5">
    <name type="scientific">Flagellimonas eckloniae</name>
    <dbReference type="NCBI Taxonomy" id="346185"/>
    <lineage>
        <taxon>Bacteria</taxon>
        <taxon>Pseudomonadati</taxon>
        <taxon>Bacteroidota</taxon>
        <taxon>Flavobacteriia</taxon>
        <taxon>Flavobacteriales</taxon>
        <taxon>Flavobacteriaceae</taxon>
        <taxon>Flagellimonas</taxon>
    </lineage>
</organism>
<accession>A0A0Q1BER7</accession>
<proteinExistence type="inferred from homology"/>
<feature type="domain" description="Multidrug resistance protein MdtA-like C-terminal permuted SH3" evidence="3">
    <location>
        <begin position="288"/>
        <end position="353"/>
    </location>
</feature>
<dbReference type="STRING" id="346185.AAY42_01055"/>
<dbReference type="InterPro" id="IPR058627">
    <property type="entry name" value="MdtA-like_C"/>
</dbReference>
<keyword evidence="5" id="KW-1185">Reference proteome</keyword>
<dbReference type="RefSeq" id="WP_245625572.1">
    <property type="nucleotide sequence ID" value="NZ_LCTZ01000002.1"/>
</dbReference>
<dbReference type="Proteomes" id="UP000050827">
    <property type="component" value="Unassembled WGS sequence"/>
</dbReference>
<dbReference type="PATRIC" id="fig|1547436.3.peg.215"/>
<dbReference type="Pfam" id="PF25954">
    <property type="entry name" value="Beta-barrel_RND_2"/>
    <property type="match status" value="1"/>
</dbReference>
<comment type="similarity">
    <text evidence="1">Belongs to the membrane fusion protein (MFP) (TC 8.A.1) family.</text>
</comment>
<dbReference type="GO" id="GO:0015562">
    <property type="term" value="F:efflux transmembrane transporter activity"/>
    <property type="evidence" value="ECO:0007669"/>
    <property type="project" value="InterPro"/>
</dbReference>
<reference evidence="4 5" key="1">
    <citation type="submission" date="2015-04" db="EMBL/GenBank/DDBJ databases">
        <title>Complete genome of flavobacterium.</title>
        <authorList>
            <person name="Kwon Y.M."/>
            <person name="Kim S.-J."/>
        </authorList>
    </citation>
    <scope>NUCLEOTIDE SEQUENCE [LARGE SCALE GENOMIC DNA]</scope>
    <source>
        <strain evidence="4 5">DK169</strain>
    </source>
</reference>
<dbReference type="InterPro" id="IPR006143">
    <property type="entry name" value="RND_pump_MFP"/>
</dbReference>
<evidence type="ECO:0000256" key="1">
    <source>
        <dbReference type="ARBA" id="ARBA00009477"/>
    </source>
</evidence>
<dbReference type="SUPFAM" id="SSF111369">
    <property type="entry name" value="HlyD-like secretion proteins"/>
    <property type="match status" value="1"/>
</dbReference>
<evidence type="ECO:0000259" key="3">
    <source>
        <dbReference type="Pfam" id="PF25967"/>
    </source>
</evidence>
<sequence length="363" mass="38810">MKYFRHSLLLITTILAFSSCKKEEKKKEEVLRPVSFQLVGTSDASKVRSFSGTAKASDEIGLSFRSGGVITKVNHWKGAKVKKGDVVARLDNVEANLAYEQSVSALNSANSAMKTAKSALERVKSLYESGSQSLSDYEAAKNSYQSALDQYESAKRNKSIQATQVSYGIIRAPKDGVIAWTDGAVDERVSSGHQFALLNAGDDLKIEVGLPESLVNRVNVGMETDLEFSAIEQGSFKGTVIEVSPAIDQNSSTYITAIGIVNPSADIKPGMAANVTFDFGSSDATIDNSLVVPVKAVGEDSNGNYVFIIETDDDKVGVVKKQTIEVGEITSDGFKISSGLDGGEKIATAGLQTLLDGQKVRLQ</sequence>
<dbReference type="PROSITE" id="PS51257">
    <property type="entry name" value="PROKAR_LIPOPROTEIN"/>
    <property type="match status" value="1"/>
</dbReference>
<dbReference type="EMBL" id="LCTZ01000002">
    <property type="protein sequence ID" value="KQC28648.1"/>
    <property type="molecule type" value="Genomic_DNA"/>
</dbReference>
<evidence type="ECO:0000259" key="2">
    <source>
        <dbReference type="Pfam" id="PF25954"/>
    </source>
</evidence>
<comment type="caution">
    <text evidence="4">The sequence shown here is derived from an EMBL/GenBank/DDBJ whole genome shotgun (WGS) entry which is preliminary data.</text>
</comment>
<evidence type="ECO:0000313" key="4">
    <source>
        <dbReference type="EMBL" id="KQC28648.1"/>
    </source>
</evidence>
<dbReference type="AlphaFoldDB" id="A0A0Q1BER7"/>
<feature type="domain" description="CusB-like beta-barrel" evidence="2">
    <location>
        <begin position="206"/>
        <end position="277"/>
    </location>
</feature>
<evidence type="ECO:0000313" key="5">
    <source>
        <dbReference type="Proteomes" id="UP000050827"/>
    </source>
</evidence>
<gene>
    <name evidence="4" type="ORF">AAY42_01055</name>
</gene>
<dbReference type="PANTHER" id="PTHR30469:SF20">
    <property type="entry name" value="EFFLUX RND TRANSPORTER PERIPLASMIC ADAPTOR SUBUNIT"/>
    <property type="match status" value="1"/>
</dbReference>